<feature type="region of interest" description="Disordered" evidence="10">
    <location>
        <begin position="35"/>
        <end position="55"/>
    </location>
</feature>
<evidence type="ECO:0008006" key="13">
    <source>
        <dbReference type="Google" id="ProtNLM"/>
    </source>
</evidence>
<feature type="compositionally biased region" description="Basic and acidic residues" evidence="10">
    <location>
        <begin position="40"/>
        <end position="49"/>
    </location>
</feature>
<keyword evidence="5 9" id="KW-0560">Oxidoreductase</keyword>
<dbReference type="InterPro" id="IPR050121">
    <property type="entry name" value="Cytochrome_P450_monoxygenase"/>
</dbReference>
<dbReference type="PANTHER" id="PTHR24305">
    <property type="entry name" value="CYTOCHROME P450"/>
    <property type="match status" value="1"/>
</dbReference>
<comment type="cofactor">
    <cofactor evidence="1 8">
        <name>heme</name>
        <dbReference type="ChEBI" id="CHEBI:30413"/>
    </cofactor>
</comment>
<dbReference type="Pfam" id="PF00067">
    <property type="entry name" value="p450"/>
    <property type="match status" value="1"/>
</dbReference>
<dbReference type="Proteomes" id="UP001251528">
    <property type="component" value="Unassembled WGS sequence"/>
</dbReference>
<dbReference type="GO" id="GO:0020037">
    <property type="term" value="F:heme binding"/>
    <property type="evidence" value="ECO:0007669"/>
    <property type="project" value="InterPro"/>
</dbReference>
<evidence type="ECO:0000256" key="5">
    <source>
        <dbReference type="ARBA" id="ARBA00023002"/>
    </source>
</evidence>
<evidence type="ECO:0000256" key="4">
    <source>
        <dbReference type="ARBA" id="ARBA00022723"/>
    </source>
</evidence>
<keyword evidence="12" id="KW-1185">Reference proteome</keyword>
<comment type="caution">
    <text evidence="11">The sequence shown here is derived from an EMBL/GenBank/DDBJ whole genome shotgun (WGS) entry which is preliminary data.</text>
</comment>
<evidence type="ECO:0000256" key="1">
    <source>
        <dbReference type="ARBA" id="ARBA00001971"/>
    </source>
</evidence>
<sequence>MLLVLDLHKRYGAVVKIAPGILSFSHSNAVTDLMGHRKGGAPEHAKDPTQQHSNQRNIIGANHVDHSRMRRAMALGFSNKSMLDQQPIIMKYVDLLFKRLRAENVDGTRSLDMSRWYNYATIDIIGDLAFGESFGCLEESTYHPWVELIFSSLKASSYMRTLRRLGPLAVFLKPVLFPKDLGVKYREHHQLSEAKVRRRLELEFDRPDFITSLTAKATEQGIRLDFDELTSNASVLIVAGSETTATLLTAVTYYLAINPGTLAVLSREVRNQYASDDEIDLVNVQKLSYLRAVLDEAMRLFPPIPSTQSRVIAAGGDEIAGYFVPEGTVVDIWQWSIYHDPANFSQPEDFVPERWLGDARFAKDKRETFHPFSAGPRNCIGRDLAYFEIRLILARLVSNYDIRLSRESEGWDKKSKVYILWEKGPMRVNLIPRKA</sequence>
<dbReference type="SUPFAM" id="SSF48264">
    <property type="entry name" value="Cytochrome P450"/>
    <property type="match status" value="1"/>
</dbReference>
<keyword evidence="6 8" id="KW-0408">Iron</keyword>
<evidence type="ECO:0000256" key="10">
    <source>
        <dbReference type="SAM" id="MobiDB-lite"/>
    </source>
</evidence>
<dbReference type="GO" id="GO:0016705">
    <property type="term" value="F:oxidoreductase activity, acting on paired donors, with incorporation or reduction of molecular oxygen"/>
    <property type="evidence" value="ECO:0007669"/>
    <property type="project" value="InterPro"/>
</dbReference>
<dbReference type="GO" id="GO:0005506">
    <property type="term" value="F:iron ion binding"/>
    <property type="evidence" value="ECO:0007669"/>
    <property type="project" value="InterPro"/>
</dbReference>
<proteinExistence type="inferred from homology"/>
<dbReference type="PANTHER" id="PTHR24305:SF230">
    <property type="entry name" value="P450, PUTATIVE (EUROFUNG)-RELATED"/>
    <property type="match status" value="1"/>
</dbReference>
<evidence type="ECO:0000256" key="2">
    <source>
        <dbReference type="ARBA" id="ARBA00010617"/>
    </source>
</evidence>
<evidence type="ECO:0000313" key="12">
    <source>
        <dbReference type="Proteomes" id="UP001251528"/>
    </source>
</evidence>
<dbReference type="PROSITE" id="PS00086">
    <property type="entry name" value="CYTOCHROME_P450"/>
    <property type="match status" value="1"/>
</dbReference>
<comment type="similarity">
    <text evidence="2 9">Belongs to the cytochrome P450 family.</text>
</comment>
<gene>
    <name evidence="11" type="ORF">QQS21_010200</name>
</gene>
<evidence type="ECO:0000313" key="11">
    <source>
        <dbReference type="EMBL" id="KAK2592094.1"/>
    </source>
</evidence>
<dbReference type="PRINTS" id="PR00463">
    <property type="entry name" value="EP450I"/>
</dbReference>
<keyword evidence="7 9" id="KW-0503">Monooxygenase</keyword>
<feature type="binding site" description="axial binding residue" evidence="8">
    <location>
        <position position="379"/>
    </location>
    <ligand>
        <name>heme</name>
        <dbReference type="ChEBI" id="CHEBI:30413"/>
    </ligand>
    <ligandPart>
        <name>Fe</name>
        <dbReference type="ChEBI" id="CHEBI:18248"/>
    </ligandPart>
</feature>
<keyword evidence="4 8" id="KW-0479">Metal-binding</keyword>
<dbReference type="Gene3D" id="1.10.630.10">
    <property type="entry name" value="Cytochrome P450"/>
    <property type="match status" value="1"/>
</dbReference>
<reference evidence="11" key="1">
    <citation type="submission" date="2023-06" db="EMBL/GenBank/DDBJ databases">
        <title>Conoideocrella luteorostrata (Hypocreales: Clavicipitaceae), a potential biocontrol fungus for elongate hemlock scale in United States Christmas tree production areas.</title>
        <authorList>
            <person name="Barrett H."/>
            <person name="Lovett B."/>
            <person name="Macias A.M."/>
            <person name="Stajich J.E."/>
            <person name="Kasson M.T."/>
        </authorList>
    </citation>
    <scope>NUCLEOTIDE SEQUENCE</scope>
    <source>
        <strain evidence="11">ARSEF 14590</strain>
    </source>
</reference>
<dbReference type="InterPro" id="IPR002401">
    <property type="entry name" value="Cyt_P450_E_grp-I"/>
</dbReference>
<accession>A0AAJ0FUE4</accession>
<dbReference type="InterPro" id="IPR036396">
    <property type="entry name" value="Cyt_P450_sf"/>
</dbReference>
<dbReference type="InterPro" id="IPR001128">
    <property type="entry name" value="Cyt_P450"/>
</dbReference>
<evidence type="ECO:0000256" key="8">
    <source>
        <dbReference type="PIRSR" id="PIRSR602401-1"/>
    </source>
</evidence>
<organism evidence="11 12">
    <name type="scientific">Conoideocrella luteorostrata</name>
    <dbReference type="NCBI Taxonomy" id="1105319"/>
    <lineage>
        <taxon>Eukaryota</taxon>
        <taxon>Fungi</taxon>
        <taxon>Dikarya</taxon>
        <taxon>Ascomycota</taxon>
        <taxon>Pezizomycotina</taxon>
        <taxon>Sordariomycetes</taxon>
        <taxon>Hypocreomycetidae</taxon>
        <taxon>Hypocreales</taxon>
        <taxon>Clavicipitaceae</taxon>
        <taxon>Conoideocrella</taxon>
    </lineage>
</organism>
<dbReference type="PRINTS" id="PR00385">
    <property type="entry name" value="P450"/>
</dbReference>
<name>A0AAJ0FUE4_9HYPO</name>
<dbReference type="AlphaFoldDB" id="A0AAJ0FUE4"/>
<protein>
    <recommendedName>
        <fullName evidence="13">Cytochrome P450</fullName>
    </recommendedName>
</protein>
<dbReference type="InterPro" id="IPR017972">
    <property type="entry name" value="Cyt_P450_CS"/>
</dbReference>
<dbReference type="GO" id="GO:0004497">
    <property type="term" value="F:monooxygenase activity"/>
    <property type="evidence" value="ECO:0007669"/>
    <property type="project" value="UniProtKB-KW"/>
</dbReference>
<evidence type="ECO:0000256" key="3">
    <source>
        <dbReference type="ARBA" id="ARBA00022617"/>
    </source>
</evidence>
<evidence type="ECO:0000256" key="6">
    <source>
        <dbReference type="ARBA" id="ARBA00023004"/>
    </source>
</evidence>
<dbReference type="CDD" id="cd11058">
    <property type="entry name" value="CYP60B-like"/>
    <property type="match status" value="1"/>
</dbReference>
<evidence type="ECO:0000256" key="7">
    <source>
        <dbReference type="ARBA" id="ARBA00023033"/>
    </source>
</evidence>
<evidence type="ECO:0000256" key="9">
    <source>
        <dbReference type="RuleBase" id="RU000461"/>
    </source>
</evidence>
<dbReference type="EMBL" id="JASWJB010000288">
    <property type="protein sequence ID" value="KAK2592094.1"/>
    <property type="molecule type" value="Genomic_DNA"/>
</dbReference>
<keyword evidence="3 8" id="KW-0349">Heme</keyword>